<dbReference type="Pfam" id="PF12770">
    <property type="entry name" value="CHAT"/>
    <property type="match status" value="1"/>
</dbReference>
<comment type="caution">
    <text evidence="3">The sequence shown here is derived from an EMBL/GenBank/DDBJ whole genome shotgun (WGS) entry which is preliminary data.</text>
</comment>
<evidence type="ECO:0000313" key="3">
    <source>
        <dbReference type="EMBL" id="GET41474.1"/>
    </source>
</evidence>
<evidence type="ECO:0000256" key="1">
    <source>
        <dbReference type="SAM" id="MobiDB-lite"/>
    </source>
</evidence>
<feature type="compositionally biased region" description="Polar residues" evidence="1">
    <location>
        <begin position="40"/>
        <end position="52"/>
    </location>
</feature>
<accession>A0AAV3XLE8</accession>
<feature type="domain" description="CHAT" evidence="2">
    <location>
        <begin position="64"/>
        <end position="299"/>
    </location>
</feature>
<name>A0AAV3XLE8_9CYAN</name>
<proteinExistence type="predicted"/>
<sequence>MPIPQETATSSSCGVGKTGKMPIPQETATSSSCGVGVSPALSTETPALSTETGKMPITQETREIPSLLSFEHPTSKGFSQLEFSQLESEVICQLFPNPNRISSQHATKAAVETALCQKHSIFHFTGHGTYNFHNPVLSYLALADEDKLTLADICKIDLSNYRLVTLAAGETAITGDRTITAEYVGLVSGFINSGVAHVVSTLWTVESAASALVTIQFYQRLRRGKPPVIALAEATQWLGNVTNAELADFYAATEIAIPHNEVSLRRLVARLRDKINKQEPSIKPYKSPYFWSAFTIAGNLPNETN</sequence>
<evidence type="ECO:0000259" key="2">
    <source>
        <dbReference type="Pfam" id="PF12770"/>
    </source>
</evidence>
<dbReference type="Proteomes" id="UP001050975">
    <property type="component" value="Unassembled WGS sequence"/>
</dbReference>
<feature type="compositionally biased region" description="Polar residues" evidence="1">
    <location>
        <begin position="1"/>
        <end position="13"/>
    </location>
</feature>
<feature type="region of interest" description="Disordered" evidence="1">
    <location>
        <begin position="1"/>
        <end position="52"/>
    </location>
</feature>
<gene>
    <name evidence="3" type="ORF">MiSe_62860</name>
</gene>
<dbReference type="AlphaFoldDB" id="A0AAV3XLE8"/>
<reference evidence="3" key="1">
    <citation type="submission" date="2019-10" db="EMBL/GenBank/DDBJ databases">
        <title>Draft genome sequece of Microseira wollei NIES-4236.</title>
        <authorList>
            <person name="Yamaguchi H."/>
            <person name="Suzuki S."/>
            <person name="Kawachi M."/>
        </authorList>
    </citation>
    <scope>NUCLEOTIDE SEQUENCE</scope>
    <source>
        <strain evidence="3">NIES-4236</strain>
    </source>
</reference>
<dbReference type="EMBL" id="BLAY01000124">
    <property type="protein sequence ID" value="GET41474.1"/>
    <property type="molecule type" value="Genomic_DNA"/>
</dbReference>
<dbReference type="InterPro" id="IPR024983">
    <property type="entry name" value="CHAT_dom"/>
</dbReference>
<protein>
    <submittedName>
        <fullName evidence="3">Protein prenyltransferase, alpha subunit</fullName>
    </submittedName>
</protein>
<keyword evidence="4" id="KW-1185">Reference proteome</keyword>
<organism evidence="3 4">
    <name type="scientific">Microseira wollei NIES-4236</name>
    <dbReference type="NCBI Taxonomy" id="2530354"/>
    <lineage>
        <taxon>Bacteria</taxon>
        <taxon>Bacillati</taxon>
        <taxon>Cyanobacteriota</taxon>
        <taxon>Cyanophyceae</taxon>
        <taxon>Oscillatoriophycideae</taxon>
        <taxon>Aerosakkonematales</taxon>
        <taxon>Aerosakkonemataceae</taxon>
        <taxon>Microseira</taxon>
    </lineage>
</organism>
<evidence type="ECO:0000313" key="4">
    <source>
        <dbReference type="Proteomes" id="UP001050975"/>
    </source>
</evidence>